<feature type="transmembrane region" description="Helical" evidence="21">
    <location>
        <begin position="192"/>
        <end position="214"/>
    </location>
</feature>
<evidence type="ECO:0000256" key="12">
    <source>
        <dbReference type="ARBA" id="ARBA00023306"/>
    </source>
</evidence>
<evidence type="ECO:0000256" key="14">
    <source>
        <dbReference type="ARBA" id="ARBA00032370"/>
    </source>
</evidence>
<reference evidence="23" key="1">
    <citation type="submission" date="2017-02" db="EMBL/GenBank/DDBJ databases">
        <authorList>
            <person name="Varghese N."/>
            <person name="Submissions S."/>
        </authorList>
    </citation>
    <scope>NUCLEOTIDE SEQUENCE [LARGE SCALE GENOMIC DNA]</scope>
    <source>
        <strain evidence="23">ATCC BAA-34</strain>
    </source>
</reference>
<dbReference type="GO" id="GO:0009252">
    <property type="term" value="P:peptidoglycan biosynthetic process"/>
    <property type="evidence" value="ECO:0007669"/>
    <property type="project" value="UniProtKB-UniPathway"/>
</dbReference>
<dbReference type="RefSeq" id="WP_078790538.1">
    <property type="nucleotide sequence ID" value="NZ_FUWR01000012.1"/>
</dbReference>
<comment type="subcellular location">
    <subcellularLocation>
        <location evidence="1">Cell membrane</location>
        <topology evidence="1">Multi-pass membrane protein</topology>
    </subcellularLocation>
</comment>
<feature type="transmembrane region" description="Helical" evidence="21">
    <location>
        <begin position="270"/>
        <end position="292"/>
    </location>
</feature>
<protein>
    <recommendedName>
        <fullName evidence="17">Probable peptidoglycan glycosyltransferase FtsW</fullName>
        <ecNumber evidence="19">2.4.99.28</ecNumber>
    </recommendedName>
    <alternativeName>
        <fullName evidence="18">Cell division protein FtsW</fullName>
    </alternativeName>
    <alternativeName>
        <fullName evidence="15">Cell wall polymerase</fullName>
    </alternativeName>
    <alternativeName>
        <fullName evidence="14">Peptidoglycan polymerase</fullName>
    </alternativeName>
</protein>
<evidence type="ECO:0000256" key="1">
    <source>
        <dbReference type="ARBA" id="ARBA00004651"/>
    </source>
</evidence>
<keyword evidence="4 22" id="KW-0132">Cell division</keyword>
<comment type="catalytic activity">
    <reaction evidence="20">
        <text>[GlcNAc-(1-&gt;4)-Mur2Ac(oyl-L-Ala-gamma-D-Glu-L-Lys-D-Ala-D-Ala)](n)-di-trans,octa-cis-undecaprenyl diphosphate + beta-D-GlcNAc-(1-&gt;4)-Mur2Ac(oyl-L-Ala-gamma-D-Glu-L-Lys-D-Ala-D-Ala)-di-trans,octa-cis-undecaprenyl diphosphate = [GlcNAc-(1-&gt;4)-Mur2Ac(oyl-L-Ala-gamma-D-Glu-L-Lys-D-Ala-D-Ala)](n+1)-di-trans,octa-cis-undecaprenyl diphosphate + di-trans,octa-cis-undecaprenyl diphosphate + H(+)</text>
        <dbReference type="Rhea" id="RHEA:23708"/>
        <dbReference type="Rhea" id="RHEA-COMP:9602"/>
        <dbReference type="Rhea" id="RHEA-COMP:9603"/>
        <dbReference type="ChEBI" id="CHEBI:15378"/>
        <dbReference type="ChEBI" id="CHEBI:58405"/>
        <dbReference type="ChEBI" id="CHEBI:60033"/>
        <dbReference type="ChEBI" id="CHEBI:78435"/>
        <dbReference type="EC" id="2.4.99.28"/>
    </reaction>
</comment>
<evidence type="ECO:0000256" key="8">
    <source>
        <dbReference type="ARBA" id="ARBA00022960"/>
    </source>
</evidence>
<dbReference type="InterPro" id="IPR013437">
    <property type="entry name" value="FtsW"/>
</dbReference>
<evidence type="ECO:0000256" key="5">
    <source>
        <dbReference type="ARBA" id="ARBA00022676"/>
    </source>
</evidence>
<evidence type="ECO:0000256" key="20">
    <source>
        <dbReference type="ARBA" id="ARBA00049902"/>
    </source>
</evidence>
<feature type="transmembrane region" description="Helical" evidence="21">
    <location>
        <begin position="348"/>
        <end position="373"/>
    </location>
</feature>
<dbReference type="GO" id="GO:0008955">
    <property type="term" value="F:peptidoglycan glycosyltransferase activity"/>
    <property type="evidence" value="ECO:0007669"/>
    <property type="project" value="UniProtKB-EC"/>
</dbReference>
<keyword evidence="5" id="KW-0328">Glycosyltransferase</keyword>
<dbReference type="GO" id="GO:0015648">
    <property type="term" value="F:lipid-linked peptidoglycan transporter activity"/>
    <property type="evidence" value="ECO:0007669"/>
    <property type="project" value="TreeGrafter"/>
</dbReference>
<dbReference type="HAMAP" id="MF_00913">
    <property type="entry name" value="PGT_FtsW_proteobact"/>
    <property type="match status" value="1"/>
</dbReference>
<keyword evidence="10 21" id="KW-1133">Transmembrane helix</keyword>
<keyword evidence="12" id="KW-0131">Cell cycle</keyword>
<evidence type="ECO:0000256" key="10">
    <source>
        <dbReference type="ARBA" id="ARBA00022989"/>
    </source>
</evidence>
<keyword evidence="13" id="KW-0961">Cell wall biogenesis/degradation</keyword>
<dbReference type="GO" id="GO:0008360">
    <property type="term" value="P:regulation of cell shape"/>
    <property type="evidence" value="ECO:0007669"/>
    <property type="project" value="UniProtKB-KW"/>
</dbReference>
<dbReference type="STRING" id="115783.SAMN02745119_02265"/>
<keyword evidence="3" id="KW-1003">Cell membrane</keyword>
<keyword evidence="23" id="KW-1185">Reference proteome</keyword>
<evidence type="ECO:0000256" key="18">
    <source>
        <dbReference type="ARBA" id="ARBA00041418"/>
    </source>
</evidence>
<evidence type="ECO:0000256" key="21">
    <source>
        <dbReference type="SAM" id="Phobius"/>
    </source>
</evidence>
<dbReference type="PROSITE" id="PS00428">
    <property type="entry name" value="FTSW_RODA_SPOVE"/>
    <property type="match status" value="1"/>
</dbReference>
<evidence type="ECO:0000313" key="23">
    <source>
        <dbReference type="Proteomes" id="UP000190102"/>
    </source>
</evidence>
<dbReference type="OrthoDB" id="9768187at2"/>
<dbReference type="GO" id="GO:0032153">
    <property type="term" value="C:cell division site"/>
    <property type="evidence" value="ECO:0007669"/>
    <property type="project" value="TreeGrafter"/>
</dbReference>
<name>A0A1T4Q6Q0_9BACT</name>
<comment type="similarity">
    <text evidence="16">Belongs to the SEDS family. FtsW subfamily.</text>
</comment>
<feature type="transmembrane region" description="Helical" evidence="21">
    <location>
        <begin position="80"/>
        <end position="102"/>
    </location>
</feature>
<dbReference type="GO" id="GO:0005886">
    <property type="term" value="C:plasma membrane"/>
    <property type="evidence" value="ECO:0007669"/>
    <property type="project" value="UniProtKB-SubCell"/>
</dbReference>
<dbReference type="GO" id="GO:0071555">
    <property type="term" value="P:cell wall organization"/>
    <property type="evidence" value="ECO:0007669"/>
    <property type="project" value="UniProtKB-KW"/>
</dbReference>
<comment type="pathway">
    <text evidence="2">Cell wall biogenesis; peptidoglycan biosynthesis.</text>
</comment>
<evidence type="ECO:0000256" key="6">
    <source>
        <dbReference type="ARBA" id="ARBA00022679"/>
    </source>
</evidence>
<dbReference type="InterPro" id="IPR018365">
    <property type="entry name" value="Cell_cycle_FtsW-rel_CS"/>
</dbReference>
<dbReference type="PANTHER" id="PTHR30474:SF2">
    <property type="entry name" value="PEPTIDOGLYCAN GLYCOSYLTRANSFERASE FTSW-RELATED"/>
    <property type="match status" value="1"/>
</dbReference>
<dbReference type="EMBL" id="FUWR01000012">
    <property type="protein sequence ID" value="SJZ99442.1"/>
    <property type="molecule type" value="Genomic_DNA"/>
</dbReference>
<evidence type="ECO:0000313" key="22">
    <source>
        <dbReference type="EMBL" id="SJZ99442.1"/>
    </source>
</evidence>
<feature type="transmembrane region" description="Helical" evidence="21">
    <location>
        <begin position="312"/>
        <end position="336"/>
    </location>
</feature>
<dbReference type="PANTHER" id="PTHR30474">
    <property type="entry name" value="CELL CYCLE PROTEIN"/>
    <property type="match status" value="1"/>
</dbReference>
<evidence type="ECO:0000256" key="15">
    <source>
        <dbReference type="ARBA" id="ARBA00033270"/>
    </source>
</evidence>
<feature type="transmembrane region" description="Helical" evidence="21">
    <location>
        <begin position="170"/>
        <end position="187"/>
    </location>
</feature>
<dbReference type="Pfam" id="PF01098">
    <property type="entry name" value="FTSW_RODA_SPOVE"/>
    <property type="match status" value="1"/>
</dbReference>
<evidence type="ECO:0000256" key="11">
    <source>
        <dbReference type="ARBA" id="ARBA00023136"/>
    </source>
</evidence>
<keyword evidence="6" id="KW-0808">Transferase</keyword>
<dbReference type="AlphaFoldDB" id="A0A1T4Q6Q0"/>
<keyword evidence="11 21" id="KW-0472">Membrane</keyword>
<evidence type="ECO:0000256" key="4">
    <source>
        <dbReference type="ARBA" id="ARBA00022618"/>
    </source>
</evidence>
<feature type="transmembrane region" description="Helical" evidence="21">
    <location>
        <begin position="16"/>
        <end position="36"/>
    </location>
</feature>
<dbReference type="GO" id="GO:0051301">
    <property type="term" value="P:cell division"/>
    <property type="evidence" value="ECO:0007669"/>
    <property type="project" value="UniProtKB-KW"/>
</dbReference>
<organism evidence="22 23">
    <name type="scientific">Trichlorobacter thiogenes</name>
    <dbReference type="NCBI Taxonomy" id="115783"/>
    <lineage>
        <taxon>Bacteria</taxon>
        <taxon>Pseudomonadati</taxon>
        <taxon>Thermodesulfobacteriota</taxon>
        <taxon>Desulfuromonadia</taxon>
        <taxon>Geobacterales</taxon>
        <taxon>Geobacteraceae</taxon>
        <taxon>Trichlorobacter</taxon>
    </lineage>
</organism>
<gene>
    <name evidence="22" type="ORF">SAMN02745119_02265</name>
</gene>
<evidence type="ECO:0000256" key="2">
    <source>
        <dbReference type="ARBA" id="ARBA00004752"/>
    </source>
</evidence>
<keyword evidence="9" id="KW-0573">Peptidoglycan synthesis</keyword>
<keyword evidence="7 21" id="KW-0812">Transmembrane</keyword>
<keyword evidence="8" id="KW-0133">Cell shape</keyword>
<feature type="transmembrane region" description="Helical" evidence="21">
    <location>
        <begin position="57"/>
        <end position="74"/>
    </location>
</feature>
<evidence type="ECO:0000256" key="16">
    <source>
        <dbReference type="ARBA" id="ARBA00038053"/>
    </source>
</evidence>
<accession>A0A1T4Q6Q0</accession>
<evidence type="ECO:0000256" key="13">
    <source>
        <dbReference type="ARBA" id="ARBA00023316"/>
    </source>
</evidence>
<evidence type="ECO:0000256" key="19">
    <source>
        <dbReference type="ARBA" id="ARBA00044770"/>
    </source>
</evidence>
<dbReference type="Proteomes" id="UP000190102">
    <property type="component" value="Unassembled WGS sequence"/>
</dbReference>
<evidence type="ECO:0000256" key="7">
    <source>
        <dbReference type="ARBA" id="ARBA00022692"/>
    </source>
</evidence>
<evidence type="ECO:0000256" key="3">
    <source>
        <dbReference type="ARBA" id="ARBA00022475"/>
    </source>
</evidence>
<proteinExistence type="inferred from homology"/>
<feature type="transmembrane region" description="Helical" evidence="21">
    <location>
        <begin position="145"/>
        <end position="164"/>
    </location>
</feature>
<dbReference type="NCBIfam" id="TIGR02614">
    <property type="entry name" value="ftsW"/>
    <property type="match status" value="1"/>
</dbReference>
<sequence>MLAMLRKPFNLAEYDLVLLLMVVALTSFGIVMVYSASSVMAAKNFHDGAYFLKRQGIFALVGCAGALVAMRIDYQVWRRWAVPLLFLSLILLVLVLIPGIGGKVKGASRWIRLPGFNLQPSEFTKIALIMYMAYSIDKKQDRIRLLSAGFLPYMVVLMILLGLLLKQPDMGAALTLAAVTITMLFAAGTRLIFILGSGMVAMPFVVYLVVHSAYRLKRIKAFMNPEQDPTGIGWQIIQSKYAFGAGGFFGQGLGEGKQKLFYLPEAHTDFILSVIGEELGFIGVIVIIGMFFILVQRAMRIAMAAQDTFGRFLALGIAVLFAIEAVVNMAVVTGLFPTKGLALPFLSYGGSSLLISLFAVGILLNISAGLKLAPLTGKEAK</sequence>
<evidence type="ECO:0000256" key="17">
    <source>
        <dbReference type="ARBA" id="ARBA00041185"/>
    </source>
</evidence>
<dbReference type="InterPro" id="IPR001182">
    <property type="entry name" value="FtsW/RodA"/>
</dbReference>
<dbReference type="EC" id="2.4.99.28" evidence="19"/>
<evidence type="ECO:0000256" key="9">
    <source>
        <dbReference type="ARBA" id="ARBA00022984"/>
    </source>
</evidence>
<dbReference type="UniPathway" id="UPA00219"/>